<feature type="compositionally biased region" description="Basic and acidic residues" evidence="1">
    <location>
        <begin position="1"/>
        <end position="19"/>
    </location>
</feature>
<gene>
    <name evidence="3" type="ORF">CCOS864_00972</name>
</gene>
<evidence type="ECO:0000259" key="2">
    <source>
        <dbReference type="Pfam" id="PF14090"/>
    </source>
</evidence>
<dbReference type="Pfam" id="PF14090">
    <property type="entry name" value="HTH_39"/>
    <property type="match status" value="1"/>
</dbReference>
<name>A0A380SW85_9PSED</name>
<dbReference type="Proteomes" id="UP000255177">
    <property type="component" value="Unassembled WGS sequence"/>
</dbReference>
<protein>
    <recommendedName>
        <fullName evidence="2">Winged helix-turn-helix domain-containing protein</fullName>
    </recommendedName>
</protein>
<proteinExistence type="predicted"/>
<feature type="region of interest" description="Disordered" evidence="1">
    <location>
        <begin position="1"/>
        <end position="20"/>
    </location>
</feature>
<feature type="domain" description="Winged helix-turn-helix" evidence="2">
    <location>
        <begin position="25"/>
        <end position="91"/>
    </location>
</feature>
<evidence type="ECO:0000313" key="4">
    <source>
        <dbReference type="Proteomes" id="UP000255177"/>
    </source>
</evidence>
<evidence type="ECO:0000313" key="3">
    <source>
        <dbReference type="EMBL" id="SUQ61548.1"/>
    </source>
</evidence>
<dbReference type="InterPro" id="IPR055245">
    <property type="entry name" value="HTH_proteobacteria"/>
</dbReference>
<dbReference type="RefSeq" id="WP_115085304.1">
    <property type="nucleotide sequence ID" value="NZ_CBCSFG010000036.1"/>
</dbReference>
<organism evidence="3 4">
    <name type="scientific">Pseudomonas wadenswilerensis</name>
    <dbReference type="NCBI Taxonomy" id="1785161"/>
    <lineage>
        <taxon>Bacteria</taxon>
        <taxon>Pseudomonadati</taxon>
        <taxon>Pseudomonadota</taxon>
        <taxon>Gammaproteobacteria</taxon>
        <taxon>Pseudomonadales</taxon>
        <taxon>Pseudomonadaceae</taxon>
        <taxon>Pseudomonas</taxon>
    </lineage>
</organism>
<keyword evidence="4" id="KW-1185">Reference proteome</keyword>
<reference evidence="4" key="1">
    <citation type="submission" date="2018-07" db="EMBL/GenBank/DDBJ databases">
        <authorList>
            <person name="Blom J."/>
        </authorList>
    </citation>
    <scope>NUCLEOTIDE SEQUENCE [LARGE SCALE GENOMIC DNA]</scope>
    <source>
        <strain evidence="4">CCOS 864</strain>
    </source>
</reference>
<dbReference type="EMBL" id="UIDD01000004">
    <property type="protein sequence ID" value="SUQ61548.1"/>
    <property type="molecule type" value="Genomic_DNA"/>
</dbReference>
<dbReference type="AlphaFoldDB" id="A0A380SW85"/>
<sequence>MNKRKADQQASLKDMHVHDTSGSAQRIRLLAHLRQYGSINTFQAIALLNILRPGARIAELRAKGHNIVTHLSTLKDDHGREHQNVATYFLSAGPVQKVAA</sequence>
<accession>A0A380SW85</accession>
<evidence type="ECO:0000256" key="1">
    <source>
        <dbReference type="SAM" id="MobiDB-lite"/>
    </source>
</evidence>